<gene>
    <name evidence="8" type="ORF">E0L32_009191</name>
</gene>
<dbReference type="EMBL" id="SKBQ01000065">
    <property type="protein sequence ID" value="TPX09590.1"/>
    <property type="molecule type" value="Genomic_DNA"/>
</dbReference>
<dbReference type="Pfam" id="PF21403">
    <property type="entry name" value="OTU1_UBXL"/>
    <property type="match status" value="1"/>
</dbReference>
<dbReference type="RefSeq" id="XP_030991301.1">
    <property type="nucleotide sequence ID" value="XM_031144129.1"/>
</dbReference>
<evidence type="ECO:0000256" key="2">
    <source>
        <dbReference type="ARBA" id="ARBA00022670"/>
    </source>
</evidence>
<dbReference type="PANTHER" id="PTHR13312">
    <property type="entry name" value="HIV-INDUCED PROTEIN-7-LIKE PROTEASE"/>
    <property type="match status" value="1"/>
</dbReference>
<feature type="domain" description="OTU" evidence="7">
    <location>
        <begin position="120"/>
        <end position="240"/>
    </location>
</feature>
<keyword evidence="6" id="KW-0963">Cytoplasm</keyword>
<comment type="function">
    <text evidence="6">Hydrolase that can remove conjugated ubiquitin from proteins and may therefore play an important regulatory role at the level of protein turnover by preventing degradation.</text>
</comment>
<accession>A0A507AZC9</accession>
<dbReference type="STRING" id="1093900.A0A507AZC9"/>
<dbReference type="OrthoDB" id="65596at2759"/>
<name>A0A507AZC9_9PEZI</name>
<dbReference type="InParanoid" id="A0A507AZC9"/>
<evidence type="ECO:0000256" key="4">
    <source>
        <dbReference type="ARBA" id="ARBA00022801"/>
    </source>
</evidence>
<dbReference type="EC" id="3.4.19.12" evidence="6"/>
<evidence type="ECO:0000256" key="5">
    <source>
        <dbReference type="ARBA" id="ARBA00022807"/>
    </source>
</evidence>
<dbReference type="PROSITE" id="PS50802">
    <property type="entry name" value="OTU"/>
    <property type="match status" value="1"/>
</dbReference>
<evidence type="ECO:0000313" key="9">
    <source>
        <dbReference type="Proteomes" id="UP000319257"/>
    </source>
</evidence>
<dbReference type="SUPFAM" id="SSF54001">
    <property type="entry name" value="Cysteine proteinases"/>
    <property type="match status" value="1"/>
</dbReference>
<dbReference type="GeneID" id="41976638"/>
<dbReference type="GO" id="GO:0016579">
    <property type="term" value="P:protein deubiquitination"/>
    <property type="evidence" value="ECO:0007669"/>
    <property type="project" value="TreeGrafter"/>
</dbReference>
<evidence type="ECO:0000256" key="1">
    <source>
        <dbReference type="ARBA" id="ARBA00000707"/>
    </source>
</evidence>
<dbReference type="Proteomes" id="UP000319257">
    <property type="component" value="Unassembled WGS sequence"/>
</dbReference>
<dbReference type="GO" id="GO:0004843">
    <property type="term" value="F:cysteine-type deubiquitinase activity"/>
    <property type="evidence" value="ECO:0007669"/>
    <property type="project" value="UniProtKB-UniRule"/>
</dbReference>
<protein>
    <recommendedName>
        <fullName evidence="6">Ubiquitin thioesterase OTU</fullName>
        <ecNumber evidence="6">3.4.19.12</ecNumber>
    </recommendedName>
</protein>
<dbReference type="PANTHER" id="PTHR13312:SF0">
    <property type="entry name" value="UBIQUITIN THIOESTERASE OTU1"/>
    <property type="match status" value="1"/>
</dbReference>
<evidence type="ECO:0000313" key="8">
    <source>
        <dbReference type="EMBL" id="TPX09590.1"/>
    </source>
</evidence>
<dbReference type="Gene3D" id="3.90.70.80">
    <property type="match status" value="1"/>
</dbReference>
<dbReference type="Gene3D" id="3.10.20.90">
    <property type="entry name" value="Phosphatidylinositol 3-kinase Catalytic Subunit, Chain A, domain 1"/>
    <property type="match status" value="1"/>
</dbReference>
<keyword evidence="2" id="KW-0645">Protease</keyword>
<evidence type="ECO:0000256" key="3">
    <source>
        <dbReference type="ARBA" id="ARBA00022786"/>
    </source>
</evidence>
<dbReference type="GO" id="GO:0005829">
    <property type="term" value="C:cytosol"/>
    <property type="evidence" value="ECO:0007669"/>
    <property type="project" value="TreeGrafter"/>
</dbReference>
<keyword evidence="5 6" id="KW-0788">Thiol protease</keyword>
<dbReference type="FunCoup" id="A0A507AZC9">
    <property type="interactions" value="685"/>
</dbReference>
<dbReference type="InterPro" id="IPR003323">
    <property type="entry name" value="OTU_dom"/>
</dbReference>
<dbReference type="CDD" id="cd22745">
    <property type="entry name" value="OTU_OTU1"/>
    <property type="match status" value="1"/>
</dbReference>
<comment type="caution">
    <text evidence="8">The sequence shown here is derived from an EMBL/GenBank/DDBJ whole genome shotgun (WGS) entry which is preliminary data.</text>
</comment>
<organism evidence="8 9">
    <name type="scientific">Thyridium curvatum</name>
    <dbReference type="NCBI Taxonomy" id="1093900"/>
    <lineage>
        <taxon>Eukaryota</taxon>
        <taxon>Fungi</taxon>
        <taxon>Dikarya</taxon>
        <taxon>Ascomycota</taxon>
        <taxon>Pezizomycotina</taxon>
        <taxon>Sordariomycetes</taxon>
        <taxon>Sordariomycetidae</taxon>
        <taxon>Thyridiales</taxon>
        <taxon>Thyridiaceae</taxon>
        <taxon>Thyridium</taxon>
    </lineage>
</organism>
<proteinExistence type="predicted"/>
<dbReference type="GO" id="GO:0030968">
    <property type="term" value="P:endoplasmic reticulum unfolded protein response"/>
    <property type="evidence" value="ECO:0007669"/>
    <property type="project" value="TreeGrafter"/>
</dbReference>
<keyword evidence="9" id="KW-1185">Reference proteome</keyword>
<dbReference type="AlphaFoldDB" id="A0A507AZC9"/>
<keyword evidence="3 6" id="KW-0833">Ubl conjugation pathway</keyword>
<dbReference type="InterPro" id="IPR048857">
    <property type="entry name" value="OTU1_Ubl"/>
</dbReference>
<comment type="subcellular location">
    <subcellularLocation>
        <location evidence="6">Cytoplasm</location>
    </subcellularLocation>
</comment>
<evidence type="ECO:0000259" key="7">
    <source>
        <dbReference type="PROSITE" id="PS50802"/>
    </source>
</evidence>
<evidence type="ECO:0000256" key="6">
    <source>
        <dbReference type="RuleBase" id="RU367104"/>
    </source>
</evidence>
<comment type="catalytic activity">
    <reaction evidence="1 6">
        <text>Thiol-dependent hydrolysis of ester, thioester, amide, peptide and isopeptide bonds formed by the C-terminal Gly of ubiquitin (a 76-residue protein attached to proteins as an intracellular targeting signal).</text>
        <dbReference type="EC" id="3.4.19.12"/>
    </reaction>
</comment>
<dbReference type="InterPro" id="IPR038765">
    <property type="entry name" value="Papain-like_cys_pep_sf"/>
</dbReference>
<keyword evidence="4 6" id="KW-0378">Hydrolase</keyword>
<reference evidence="8 9" key="1">
    <citation type="submission" date="2019-06" db="EMBL/GenBank/DDBJ databases">
        <title>Draft genome sequence of the filamentous fungus Phialemoniopsis curvata isolated from diesel fuel.</title>
        <authorList>
            <person name="Varaljay V.A."/>
            <person name="Lyon W.J."/>
            <person name="Crouch A.L."/>
            <person name="Drake C.E."/>
            <person name="Hollomon J.M."/>
            <person name="Nadeau L.J."/>
            <person name="Nunn H.S."/>
            <person name="Stevenson B.S."/>
            <person name="Bojanowski C.L."/>
            <person name="Crookes-Goodson W.J."/>
        </authorList>
    </citation>
    <scope>NUCLEOTIDE SEQUENCE [LARGE SCALE GENOMIC DNA]</scope>
    <source>
        <strain evidence="8 9">D216</strain>
    </source>
</reference>
<sequence length="323" mass="36563">MPIRMRVRGPWGVETIQAEDDWTLEQLVKTIQEKCRVSEFSLKSGYPPSELDLRAKQTPIKDLKLNGETLTLVPAARELEDAPVPEAKRAKTVPEAPAFQPKGVEADETTVEWPEQGGYLVLRVMPDDNSCMFTAFGGVMQISDPAARLRREIGEHILNNPDKYSKAILENLDPKVYVERLQDPQRWGGSIELMCLSEIYNIQICSIDVKYARVDTYGEGKDTRCILLYSGIHYDRIAQSFELGLPVDSDVTQWGTENDDVIKKAKELAAQLKRQDYYTDTHDMVIRCNVPGCEHWIGSGEKDMVKHTKETGHAAFEEMKLSD</sequence>
<dbReference type="GO" id="GO:0005634">
    <property type="term" value="C:nucleus"/>
    <property type="evidence" value="ECO:0007669"/>
    <property type="project" value="TreeGrafter"/>
</dbReference>
<dbReference type="GO" id="GO:0036503">
    <property type="term" value="P:ERAD pathway"/>
    <property type="evidence" value="ECO:0007669"/>
    <property type="project" value="TreeGrafter"/>
</dbReference>